<feature type="domain" description="Histidine kinase" evidence="12">
    <location>
        <begin position="243"/>
        <end position="442"/>
    </location>
</feature>
<dbReference type="SUPFAM" id="SSF55874">
    <property type="entry name" value="ATPase domain of HSP90 chaperone/DNA topoisomerase II/histidine kinase"/>
    <property type="match status" value="1"/>
</dbReference>
<protein>
    <recommendedName>
        <fullName evidence="3">histidine kinase</fullName>
        <ecNumber evidence="3">2.7.13.3</ecNumber>
    </recommendedName>
</protein>
<evidence type="ECO:0000313" key="13">
    <source>
        <dbReference type="EMBL" id="RUO22646.1"/>
    </source>
</evidence>
<evidence type="ECO:0000256" key="4">
    <source>
        <dbReference type="ARBA" id="ARBA00022553"/>
    </source>
</evidence>
<evidence type="ECO:0000256" key="9">
    <source>
        <dbReference type="ARBA" id="ARBA00023012"/>
    </source>
</evidence>
<dbReference type="RefSeq" id="WP_126766475.1">
    <property type="nucleotide sequence ID" value="NZ_PIPJ01000002.1"/>
</dbReference>
<dbReference type="InterPro" id="IPR005467">
    <property type="entry name" value="His_kinase_dom"/>
</dbReference>
<evidence type="ECO:0000256" key="7">
    <source>
        <dbReference type="ARBA" id="ARBA00022777"/>
    </source>
</evidence>
<evidence type="ECO:0000256" key="8">
    <source>
        <dbReference type="ARBA" id="ARBA00022989"/>
    </source>
</evidence>
<comment type="caution">
    <text evidence="13">The sequence shown here is derived from an EMBL/GenBank/DDBJ whole genome shotgun (WGS) entry which is preliminary data.</text>
</comment>
<dbReference type="EMBL" id="PIPJ01000002">
    <property type="protein sequence ID" value="RUO22646.1"/>
    <property type="molecule type" value="Genomic_DNA"/>
</dbReference>
<evidence type="ECO:0000256" key="5">
    <source>
        <dbReference type="ARBA" id="ARBA00022679"/>
    </source>
</evidence>
<dbReference type="PRINTS" id="PR00344">
    <property type="entry name" value="BCTRLSENSOR"/>
</dbReference>
<feature type="transmembrane region" description="Helical" evidence="11">
    <location>
        <begin position="16"/>
        <end position="36"/>
    </location>
</feature>
<dbReference type="InterPro" id="IPR003594">
    <property type="entry name" value="HATPase_dom"/>
</dbReference>
<dbReference type="SUPFAM" id="SSF47384">
    <property type="entry name" value="Homodimeric domain of signal transducing histidine kinase"/>
    <property type="match status" value="1"/>
</dbReference>
<dbReference type="InterPro" id="IPR004358">
    <property type="entry name" value="Sig_transdc_His_kin-like_C"/>
</dbReference>
<evidence type="ECO:0000256" key="3">
    <source>
        <dbReference type="ARBA" id="ARBA00012438"/>
    </source>
</evidence>
<sequence length="442" mass="48318">MVKSGPPLAKVLTRRLTLIAIVVFLVNSMIVGVYYASNSRAIDSEVIANQMRLLEEGLNGQMVPADAEVRALFNEHPESYGFALIDRGGNVLDAMNSELIPPGAIDLYADEWMTRSQHLESEALVGGIEFYQRNDGLRAVFVMKDDPAKLKWRAYVSEFYAHVWLPILPLIFLLIGTNLFWVRSELKPISKAAAWARELQPGSSEPPPELAFPAEIADLVQASQRTIKRLEDALSVESRRAAEIAHALRTPVAVLLARMDALPESELANKLRADTLALSRTVQQVLASARVEVLAEKSMEQVNLCEIAQSVVAALAPVAYENHLDVSLVAPAKPVFARAIAEGVEVALYNLVENAIFHSRKGPIEIKVGPGCRISIRDYGEGLPANFEQQLFKPFWRGSNAAQGGTGLGLSIVKRIQQAQGGSVSARNMHDGGAEFTLSFQS</sequence>
<keyword evidence="10 11" id="KW-0472">Membrane</keyword>
<evidence type="ECO:0000313" key="14">
    <source>
        <dbReference type="Proteomes" id="UP000288395"/>
    </source>
</evidence>
<dbReference type="SMART" id="SM00387">
    <property type="entry name" value="HATPase_c"/>
    <property type="match status" value="1"/>
</dbReference>
<dbReference type="Gene3D" id="3.30.565.10">
    <property type="entry name" value="Histidine kinase-like ATPase, C-terminal domain"/>
    <property type="match status" value="1"/>
</dbReference>
<evidence type="ECO:0000256" key="6">
    <source>
        <dbReference type="ARBA" id="ARBA00022692"/>
    </source>
</evidence>
<dbReference type="GO" id="GO:0005886">
    <property type="term" value="C:plasma membrane"/>
    <property type="evidence" value="ECO:0007669"/>
    <property type="project" value="TreeGrafter"/>
</dbReference>
<evidence type="ECO:0000259" key="12">
    <source>
        <dbReference type="PROSITE" id="PS50109"/>
    </source>
</evidence>
<accession>A0A432W0U7</accession>
<name>A0A432W0U7_9GAMM</name>
<evidence type="ECO:0000256" key="11">
    <source>
        <dbReference type="SAM" id="Phobius"/>
    </source>
</evidence>
<proteinExistence type="predicted"/>
<reference evidence="14" key="1">
    <citation type="journal article" date="2018" name="Front. Microbiol.">
        <title>Genome-Based Analysis Reveals the Taxonomy and Diversity of the Family Idiomarinaceae.</title>
        <authorList>
            <person name="Liu Y."/>
            <person name="Lai Q."/>
            <person name="Shao Z."/>
        </authorList>
    </citation>
    <scope>NUCLEOTIDE SEQUENCE [LARGE SCALE GENOMIC DNA]</scope>
    <source>
        <strain evidence="14">GBPy7</strain>
    </source>
</reference>
<dbReference type="Gene3D" id="1.10.287.130">
    <property type="match status" value="1"/>
</dbReference>
<evidence type="ECO:0000256" key="1">
    <source>
        <dbReference type="ARBA" id="ARBA00000085"/>
    </source>
</evidence>
<dbReference type="Pfam" id="PF02518">
    <property type="entry name" value="HATPase_c"/>
    <property type="match status" value="1"/>
</dbReference>
<comment type="catalytic activity">
    <reaction evidence="1">
        <text>ATP + protein L-histidine = ADP + protein N-phospho-L-histidine.</text>
        <dbReference type="EC" id="2.7.13.3"/>
    </reaction>
</comment>
<dbReference type="AlphaFoldDB" id="A0A432W0U7"/>
<keyword evidence="9" id="KW-0902">Two-component regulatory system</keyword>
<comment type="subcellular location">
    <subcellularLocation>
        <location evidence="2">Membrane</location>
        <topology evidence="2">Multi-pass membrane protein</topology>
    </subcellularLocation>
</comment>
<feature type="transmembrane region" description="Helical" evidence="11">
    <location>
        <begin position="159"/>
        <end position="181"/>
    </location>
</feature>
<dbReference type="PANTHER" id="PTHR45436:SF15">
    <property type="entry name" value="SENSOR HISTIDINE KINASE CUSS"/>
    <property type="match status" value="1"/>
</dbReference>
<dbReference type="OrthoDB" id="9809766at2"/>
<dbReference type="PANTHER" id="PTHR45436">
    <property type="entry name" value="SENSOR HISTIDINE KINASE YKOH"/>
    <property type="match status" value="1"/>
</dbReference>
<evidence type="ECO:0000256" key="2">
    <source>
        <dbReference type="ARBA" id="ARBA00004141"/>
    </source>
</evidence>
<dbReference type="PROSITE" id="PS50109">
    <property type="entry name" value="HIS_KIN"/>
    <property type="match status" value="1"/>
</dbReference>
<dbReference type="InterPro" id="IPR050428">
    <property type="entry name" value="TCS_sensor_his_kinase"/>
</dbReference>
<evidence type="ECO:0000256" key="10">
    <source>
        <dbReference type="ARBA" id="ARBA00023136"/>
    </source>
</evidence>
<keyword evidence="5" id="KW-0808">Transferase</keyword>
<keyword evidence="14" id="KW-1185">Reference proteome</keyword>
<keyword evidence="8 11" id="KW-1133">Transmembrane helix</keyword>
<gene>
    <name evidence="13" type="ORF">CWE08_05635</name>
</gene>
<organism evidence="13 14">
    <name type="scientific">Aliidiomarina iranensis</name>
    <dbReference type="NCBI Taxonomy" id="1434071"/>
    <lineage>
        <taxon>Bacteria</taxon>
        <taxon>Pseudomonadati</taxon>
        <taxon>Pseudomonadota</taxon>
        <taxon>Gammaproteobacteria</taxon>
        <taxon>Alteromonadales</taxon>
        <taxon>Idiomarinaceae</taxon>
        <taxon>Aliidiomarina</taxon>
    </lineage>
</organism>
<dbReference type="Proteomes" id="UP000288395">
    <property type="component" value="Unassembled WGS sequence"/>
</dbReference>
<dbReference type="EC" id="2.7.13.3" evidence="3"/>
<keyword evidence="4" id="KW-0597">Phosphoprotein</keyword>
<keyword evidence="7 13" id="KW-0418">Kinase</keyword>
<dbReference type="InterPro" id="IPR036890">
    <property type="entry name" value="HATPase_C_sf"/>
</dbReference>
<dbReference type="InterPro" id="IPR036097">
    <property type="entry name" value="HisK_dim/P_sf"/>
</dbReference>
<keyword evidence="6 11" id="KW-0812">Transmembrane</keyword>
<dbReference type="GO" id="GO:0000155">
    <property type="term" value="F:phosphorelay sensor kinase activity"/>
    <property type="evidence" value="ECO:0007669"/>
    <property type="project" value="InterPro"/>
</dbReference>